<accession>A0A2G8RB84</accession>
<dbReference type="Proteomes" id="UP000231259">
    <property type="component" value="Unassembled WGS sequence"/>
</dbReference>
<proteinExistence type="predicted"/>
<keyword evidence="2" id="KW-1185">Reference proteome</keyword>
<name>A0A2G8RB84_9RHOB</name>
<comment type="caution">
    <text evidence="1">The sequence shown here is derived from an EMBL/GenBank/DDBJ whole genome shotgun (WGS) entry which is preliminary data.</text>
</comment>
<reference evidence="1 2" key="1">
    <citation type="submission" date="2013-09" db="EMBL/GenBank/DDBJ databases">
        <title>Genome sequencing of Phaeobacter antarcticus sp. nov. SM1211.</title>
        <authorList>
            <person name="Zhang X.-Y."/>
            <person name="Liu C."/>
            <person name="Chen X.-L."/>
            <person name="Xie B.-B."/>
            <person name="Qin Q.-L."/>
            <person name="Rong J.-C."/>
            <person name="Zhang Y.-Z."/>
        </authorList>
    </citation>
    <scope>NUCLEOTIDE SEQUENCE [LARGE SCALE GENOMIC DNA]</scope>
    <source>
        <strain evidence="1 2">SM1211</strain>
    </source>
</reference>
<gene>
    <name evidence="1" type="ORF">P775_17440</name>
</gene>
<evidence type="ECO:0000313" key="2">
    <source>
        <dbReference type="Proteomes" id="UP000231259"/>
    </source>
</evidence>
<organism evidence="1 2">
    <name type="scientific">Puniceibacterium antarcticum</name>
    <dbReference type="NCBI Taxonomy" id="1206336"/>
    <lineage>
        <taxon>Bacteria</taxon>
        <taxon>Pseudomonadati</taxon>
        <taxon>Pseudomonadota</taxon>
        <taxon>Alphaproteobacteria</taxon>
        <taxon>Rhodobacterales</taxon>
        <taxon>Paracoccaceae</taxon>
        <taxon>Puniceibacterium</taxon>
    </lineage>
</organism>
<evidence type="ECO:0000313" key="1">
    <source>
        <dbReference type="EMBL" id="PIL18826.1"/>
    </source>
</evidence>
<dbReference type="AlphaFoldDB" id="A0A2G8RB84"/>
<protein>
    <submittedName>
        <fullName evidence="1">Uncharacterized protein</fullName>
    </submittedName>
</protein>
<dbReference type="EMBL" id="AWWI01000120">
    <property type="protein sequence ID" value="PIL18826.1"/>
    <property type="molecule type" value="Genomic_DNA"/>
</dbReference>
<sequence length="238" mass="26455">MPQIYPTITPIVLTSDLIGVIVQWKAMERNMHLGQTASYLALVLNRPEPTTKMLSRLLREGDWTKKGPRGRNAPHIDSNELSSFLTAFMCCPDSPAVAMERLPHFVNLPLDTDNDTDATFGTAFSILLDRLAKETWDEVRAKNWSVSLYVDMSATTISADPYEGSDIPHEEHVFSALVHAPDDQPMKDSMPYSGGLEFSSKLRCFTLFRIAKVILAGEIDPLGEITRSLENDALGDEA</sequence>